<keyword evidence="1" id="KW-0175">Coiled coil</keyword>
<dbReference type="InterPro" id="IPR003743">
    <property type="entry name" value="Zf-RING_7"/>
</dbReference>
<reference evidence="3" key="1">
    <citation type="submission" date="2020-10" db="EMBL/GenBank/DDBJ databases">
        <authorList>
            <person name="Gilroy R."/>
        </authorList>
    </citation>
    <scope>NUCLEOTIDE SEQUENCE</scope>
    <source>
        <strain evidence="3">ChiGjej2B2-16831</strain>
    </source>
</reference>
<proteinExistence type="predicted"/>
<evidence type="ECO:0000259" key="2">
    <source>
        <dbReference type="Pfam" id="PF02591"/>
    </source>
</evidence>
<dbReference type="Proteomes" id="UP000824128">
    <property type="component" value="Unassembled WGS sequence"/>
</dbReference>
<dbReference type="EMBL" id="DVNZ01000226">
    <property type="protein sequence ID" value="HIU94913.1"/>
    <property type="molecule type" value="Genomic_DNA"/>
</dbReference>
<gene>
    <name evidence="3" type="ORF">IAD24_07110</name>
</gene>
<comment type="caution">
    <text evidence="3">The sequence shown here is derived from an EMBL/GenBank/DDBJ whole genome shotgun (WGS) entry which is preliminary data.</text>
</comment>
<protein>
    <recommendedName>
        <fullName evidence="2">C4-type zinc ribbon domain-containing protein</fullName>
    </recommendedName>
</protein>
<evidence type="ECO:0000256" key="1">
    <source>
        <dbReference type="SAM" id="Coils"/>
    </source>
</evidence>
<feature type="domain" description="C4-type zinc ribbon" evidence="2">
    <location>
        <begin position="203"/>
        <end position="235"/>
    </location>
</feature>
<organism evidence="3 4">
    <name type="scientific">Candidatus Aphodomorpha intestinavium</name>
    <dbReference type="NCBI Taxonomy" id="2840672"/>
    <lineage>
        <taxon>Bacteria</taxon>
        <taxon>Bacillati</taxon>
        <taxon>Bacillota</taxon>
        <taxon>Clostridia</taxon>
        <taxon>Eubacteriales</taxon>
        <taxon>Candidatus Aphodomorpha</taxon>
    </lineage>
</organism>
<feature type="coiled-coil region" evidence="1">
    <location>
        <begin position="1"/>
        <end position="158"/>
    </location>
</feature>
<evidence type="ECO:0000313" key="3">
    <source>
        <dbReference type="EMBL" id="HIU94913.1"/>
    </source>
</evidence>
<dbReference type="Pfam" id="PF02591">
    <property type="entry name" value="Zn_ribbon_9"/>
    <property type="match status" value="1"/>
</dbReference>
<reference evidence="3" key="2">
    <citation type="journal article" date="2021" name="PeerJ">
        <title>Extensive microbial diversity within the chicken gut microbiome revealed by metagenomics and culture.</title>
        <authorList>
            <person name="Gilroy R."/>
            <person name="Ravi A."/>
            <person name="Getino M."/>
            <person name="Pursley I."/>
            <person name="Horton D.L."/>
            <person name="Alikhan N.F."/>
            <person name="Baker D."/>
            <person name="Gharbi K."/>
            <person name="Hall N."/>
            <person name="Watson M."/>
            <person name="Adriaenssens E.M."/>
            <person name="Foster-Nyarko E."/>
            <person name="Jarju S."/>
            <person name="Secka A."/>
            <person name="Antonio M."/>
            <person name="Oren A."/>
            <person name="Chaudhuri R.R."/>
            <person name="La Ragione R."/>
            <person name="Hildebrand F."/>
            <person name="Pallen M.J."/>
        </authorList>
    </citation>
    <scope>NUCLEOTIDE SEQUENCE</scope>
    <source>
        <strain evidence="3">ChiGjej2B2-16831</strain>
    </source>
</reference>
<dbReference type="AlphaFoldDB" id="A0A9D1ST82"/>
<accession>A0A9D1ST82</accession>
<evidence type="ECO:0000313" key="4">
    <source>
        <dbReference type="Proteomes" id="UP000824128"/>
    </source>
</evidence>
<dbReference type="Gene3D" id="1.10.287.1490">
    <property type="match status" value="1"/>
</dbReference>
<sequence>MTRLEALLAYQQTELEKERAEAAVRSTPARVRLSKLHRLLKTQQATIARLNEELEARAAQAKRLGERADQLEKQLSLESGEFDTIRQDEESTAEEMTELRGDIEKLSREMAAAAREAKTMLTEMAAAAEEYQTTRQTAGKAKKEYDQLRAVCEQERADSAEELAAFDLKLSRIERDIDPTTMQRYRRARQHHSAPVVKVENGKCSGCNMSLPMALLKRLSAPGTLLECENCGRLLYAQQQ</sequence>
<name>A0A9D1ST82_9FIRM</name>